<dbReference type="Pfam" id="PF20257">
    <property type="entry name" value="SAM_HAT_C"/>
    <property type="match status" value="1"/>
</dbReference>
<protein>
    <recommendedName>
        <fullName evidence="7">SAM-dependent chlorinase/fluorinase</fullName>
    </recommendedName>
</protein>
<evidence type="ECO:0000259" key="4">
    <source>
        <dbReference type="Pfam" id="PF20257"/>
    </source>
</evidence>
<dbReference type="InterPro" id="IPR046470">
    <property type="entry name" value="SAM_HAT_C"/>
</dbReference>
<organism evidence="5 6">
    <name type="scientific">Blastopirellula marina</name>
    <dbReference type="NCBI Taxonomy" id="124"/>
    <lineage>
        <taxon>Bacteria</taxon>
        <taxon>Pseudomonadati</taxon>
        <taxon>Planctomycetota</taxon>
        <taxon>Planctomycetia</taxon>
        <taxon>Pirellulales</taxon>
        <taxon>Pirellulaceae</taxon>
        <taxon>Blastopirellula</taxon>
    </lineage>
</organism>
<dbReference type="PANTHER" id="PTHR35092:SF1">
    <property type="entry name" value="CHLORINASE MJ1651"/>
    <property type="match status" value="1"/>
</dbReference>
<dbReference type="Gene3D" id="2.40.30.90">
    <property type="entry name" value="Bacterial fluorinating enzyme like"/>
    <property type="match status" value="1"/>
</dbReference>
<dbReference type="InterPro" id="IPR046469">
    <property type="entry name" value="SAM_HAT_N"/>
</dbReference>
<dbReference type="Proteomes" id="UP000238322">
    <property type="component" value="Unassembled WGS sequence"/>
</dbReference>
<evidence type="ECO:0000256" key="1">
    <source>
        <dbReference type="ARBA" id="ARBA00022691"/>
    </source>
</evidence>
<proteinExistence type="inferred from homology"/>
<gene>
    <name evidence="5" type="ORF">C5Y83_08520</name>
</gene>
<dbReference type="OrthoDB" id="9792195at2"/>
<dbReference type="PIRSF" id="PIRSF006779">
    <property type="entry name" value="UCP006779"/>
    <property type="match status" value="1"/>
</dbReference>
<evidence type="ECO:0000256" key="2">
    <source>
        <dbReference type="ARBA" id="ARBA00024035"/>
    </source>
</evidence>
<dbReference type="InterPro" id="IPR023227">
    <property type="entry name" value="SAM_OH_AdoTrfase_C_sf"/>
</dbReference>
<comment type="similarity">
    <text evidence="2">Belongs to the SAM hydrolase / SAM-dependent halogenase family.</text>
</comment>
<comment type="caution">
    <text evidence="5">The sequence shown here is derived from an EMBL/GenBank/DDBJ whole genome shotgun (WGS) entry which is preliminary data.</text>
</comment>
<dbReference type="InterPro" id="IPR002747">
    <property type="entry name" value="SAM_OH_AdoTrfase"/>
</dbReference>
<dbReference type="EMBL" id="PUHY01000006">
    <property type="protein sequence ID" value="PQO35962.1"/>
    <property type="molecule type" value="Genomic_DNA"/>
</dbReference>
<dbReference type="SUPFAM" id="SSF101852">
    <property type="entry name" value="Bacterial fluorinating enzyme, C-terminal domain"/>
    <property type="match status" value="1"/>
</dbReference>
<dbReference type="SUPFAM" id="SSF102522">
    <property type="entry name" value="Bacterial fluorinating enzyme, N-terminal domain"/>
    <property type="match status" value="1"/>
</dbReference>
<feature type="domain" description="S-adenosyl-l-methionine hydroxide adenosyltransferase N-terminal" evidence="3">
    <location>
        <begin position="8"/>
        <end position="153"/>
    </location>
</feature>
<sequence length="271" mass="29280">MFTPNGIIALTTDFQADSFYIAEMKASAFKVAPQARLVDVTHSISPQSIAQASWVLLRGVEAFPLGTVHVVVVDPGVGTARRIVAAMIHGQVIIGPDNGLFDVIASRFRVEAVFEINNQVYYGDKWSSTFHGRDIMVPAAAHLVRGVPLDSLGEQVSRPLVATERSAAVLARVEENEIHGRFVYADSFGNSVTNIFARDIPEDWNPQAIRIEGAGQVVFGISSTYGEREPGELVALFGSSGQLELSVVQGDAAQKYGIQAEMPVKITHEST</sequence>
<evidence type="ECO:0008006" key="7">
    <source>
        <dbReference type="Google" id="ProtNLM"/>
    </source>
</evidence>
<name>A0A2S8FUV9_9BACT</name>
<evidence type="ECO:0000313" key="5">
    <source>
        <dbReference type="EMBL" id="PQO35962.1"/>
    </source>
</evidence>
<dbReference type="InterPro" id="IPR023228">
    <property type="entry name" value="SAM_OH_AdoTrfase_N_sf"/>
</dbReference>
<dbReference type="PANTHER" id="PTHR35092">
    <property type="entry name" value="CHLORINASE MJ1651"/>
    <property type="match status" value="1"/>
</dbReference>
<feature type="domain" description="S-adenosyl-l-methionine hydroxide adenosyltransferase C-terminal" evidence="4">
    <location>
        <begin position="180"/>
        <end position="264"/>
    </location>
</feature>
<accession>A0A2S8FUV9</accession>
<evidence type="ECO:0000259" key="3">
    <source>
        <dbReference type="Pfam" id="PF01887"/>
    </source>
</evidence>
<dbReference type="Pfam" id="PF01887">
    <property type="entry name" value="SAM_HAT_N"/>
    <property type="match status" value="1"/>
</dbReference>
<reference evidence="5 6" key="1">
    <citation type="submission" date="2018-02" db="EMBL/GenBank/DDBJ databases">
        <title>Comparative genomes isolates from brazilian mangrove.</title>
        <authorList>
            <person name="Araujo J.E."/>
            <person name="Taketani R.G."/>
            <person name="Silva M.C.P."/>
            <person name="Loureco M.V."/>
            <person name="Andreote F.D."/>
        </authorList>
    </citation>
    <scope>NUCLEOTIDE SEQUENCE [LARGE SCALE GENOMIC DNA]</scope>
    <source>
        <strain evidence="5 6">Hex-1 MGV</strain>
    </source>
</reference>
<dbReference type="Gene3D" id="3.40.50.10790">
    <property type="entry name" value="S-adenosyl-l-methionine hydroxide adenosyltransferase, N-terminal"/>
    <property type="match status" value="1"/>
</dbReference>
<evidence type="ECO:0000313" key="6">
    <source>
        <dbReference type="Proteomes" id="UP000238322"/>
    </source>
</evidence>
<dbReference type="AlphaFoldDB" id="A0A2S8FUV9"/>
<dbReference type="RefSeq" id="WP_105329251.1">
    <property type="nucleotide sequence ID" value="NZ_PUHY01000006.1"/>
</dbReference>
<keyword evidence="1" id="KW-0949">S-adenosyl-L-methionine</keyword>